<accession>A0A2H9VVD4</accession>
<evidence type="ECO:0000313" key="4">
    <source>
        <dbReference type="Proteomes" id="UP000242687"/>
    </source>
</evidence>
<organism evidence="3 4">
    <name type="scientific">Mucilaginibacter auburnensis</name>
    <dbReference type="NCBI Taxonomy" id="1457233"/>
    <lineage>
        <taxon>Bacteria</taxon>
        <taxon>Pseudomonadati</taxon>
        <taxon>Bacteroidota</taxon>
        <taxon>Sphingobacteriia</taxon>
        <taxon>Sphingobacteriales</taxon>
        <taxon>Sphingobacteriaceae</taxon>
        <taxon>Mucilaginibacter</taxon>
    </lineage>
</organism>
<evidence type="ECO:0000259" key="2">
    <source>
        <dbReference type="Pfam" id="PF13739"/>
    </source>
</evidence>
<dbReference type="Gene3D" id="3.30.565.40">
    <property type="entry name" value="Fervidobacterium nodosum Rt17-B1 like"/>
    <property type="match status" value="1"/>
</dbReference>
<dbReference type="InterPro" id="IPR025303">
    <property type="entry name" value="PdaC"/>
</dbReference>
<dbReference type="AlphaFoldDB" id="A0A2H9VVD4"/>
<keyword evidence="4" id="KW-1185">Reference proteome</keyword>
<dbReference type="Pfam" id="PF13739">
    <property type="entry name" value="PdaC"/>
    <property type="match status" value="1"/>
</dbReference>
<feature type="domain" description="Deacetylase PdaC" evidence="2">
    <location>
        <begin position="43"/>
        <end position="141"/>
    </location>
</feature>
<dbReference type="InterPro" id="IPR037126">
    <property type="entry name" value="PdaC/RsiV-like_sf"/>
</dbReference>
<reference evidence="3 4" key="1">
    <citation type="submission" date="2017-11" db="EMBL/GenBank/DDBJ databases">
        <title>Genomic Encyclopedia of Archaeal and Bacterial Type Strains, Phase II (KMG-II): From Individual Species to Whole Genera.</title>
        <authorList>
            <person name="Goeker M."/>
        </authorList>
    </citation>
    <scope>NUCLEOTIDE SEQUENCE [LARGE SCALE GENOMIC DNA]</scope>
    <source>
        <strain evidence="3 4">DSM 28175</strain>
    </source>
</reference>
<gene>
    <name evidence="3" type="ORF">CLV57_1770</name>
</gene>
<proteinExistence type="predicted"/>
<dbReference type="Pfam" id="PF11738">
    <property type="entry name" value="DUF3298"/>
    <property type="match status" value="1"/>
</dbReference>
<feature type="domain" description="DUF3298" evidence="1">
    <location>
        <begin position="161"/>
        <end position="240"/>
    </location>
</feature>
<sequence length="257" mass="29475">MILLGLNACQWGETNKTQPDVNTDTLAYTYKTIHQRANDCGDKADTNCTVAKLKYPEFKTDSALNDTIKSRLLNMFYTDKPYSGIDDMLKRYFDSYYNMKKTDERPDMVFDLDAYAKILRQDSSLTTLEVSGYSYQGGAHGGSVTTFINWNTKSNKSVTLSDILINNYQPELNKIAEKIFRSQEKLSDTSSLANDYFFANDKFALNNNYSITPLGLRFFYNQYEIKPYAAGTTELFVPYKNIRSLLRPNTVVTQYIK</sequence>
<dbReference type="InterPro" id="IPR021729">
    <property type="entry name" value="DUF3298"/>
</dbReference>
<evidence type="ECO:0000313" key="3">
    <source>
        <dbReference type="EMBL" id="PJJ84749.1"/>
    </source>
</evidence>
<dbReference type="Gene3D" id="3.90.640.20">
    <property type="entry name" value="Heat-shock cognate protein, ATPase"/>
    <property type="match status" value="1"/>
</dbReference>
<dbReference type="Proteomes" id="UP000242687">
    <property type="component" value="Unassembled WGS sequence"/>
</dbReference>
<comment type="caution">
    <text evidence="3">The sequence shown here is derived from an EMBL/GenBank/DDBJ whole genome shotgun (WGS) entry which is preliminary data.</text>
</comment>
<evidence type="ECO:0000259" key="1">
    <source>
        <dbReference type="Pfam" id="PF11738"/>
    </source>
</evidence>
<dbReference type="EMBL" id="PGFJ01000001">
    <property type="protein sequence ID" value="PJJ84749.1"/>
    <property type="molecule type" value="Genomic_DNA"/>
</dbReference>
<protein>
    <submittedName>
        <fullName evidence="3">Uncharacterized protein DUF4163</fullName>
    </submittedName>
</protein>
<name>A0A2H9VVD4_9SPHI</name>